<dbReference type="EMBL" id="VSUB01000036">
    <property type="protein sequence ID" value="MYY65831.1"/>
    <property type="molecule type" value="Genomic_DNA"/>
</dbReference>
<protein>
    <submittedName>
        <fullName evidence="1">Uncharacterized protein</fullName>
    </submittedName>
</protein>
<comment type="caution">
    <text evidence="1">The sequence shown here is derived from an EMBL/GenBank/DDBJ whole genome shotgun (WGS) entry which is preliminary data.</text>
</comment>
<reference evidence="1 2" key="1">
    <citation type="journal article" date="2020" name="Food Funct.">
        <title>Screening of Lactobacillus salivarius strains from the feces of Chinese populations and the evaluation of their effects against intestinal inflammation in mice.</title>
        <authorList>
            <person name="Zhai Q."/>
            <person name="Shen X."/>
            <person name="Cen S."/>
            <person name="Zhang C."/>
            <person name="Tian F."/>
            <person name="Zhao J."/>
            <person name="Zhang H."/>
            <person name="Xue Y."/>
            <person name="Chen W."/>
        </authorList>
    </citation>
    <scope>NUCLEOTIDE SEQUENCE [LARGE SCALE GENOMIC DNA]</scope>
    <source>
        <strain evidence="1 2">FYNDL5_1.scaf</strain>
    </source>
</reference>
<evidence type="ECO:0000313" key="2">
    <source>
        <dbReference type="Proteomes" id="UP000471678"/>
    </source>
</evidence>
<name>A0A6N9ITS6_9LACO</name>
<dbReference type="Proteomes" id="UP000471678">
    <property type="component" value="Unassembled WGS sequence"/>
</dbReference>
<gene>
    <name evidence="1" type="ORF">FYL25_10645</name>
</gene>
<sequence length="129" mass="15269">MEKDIKEELDVVLENYIKELTSKVTSVNELARDKETVRKLKRAYDTKECIEDLLEIYEFKSELRARINKYGLAKVFAKLHSDDSDTVDIYLADCFYGWYSDDWKSDVLKDLQDYLPLNKSEEEDVKKIL</sequence>
<dbReference type="RefSeq" id="WP_161023171.1">
    <property type="nucleotide sequence ID" value="NZ_VSUB01000036.1"/>
</dbReference>
<organism evidence="1 2">
    <name type="scientific">Ligilactobacillus salivarius</name>
    <dbReference type="NCBI Taxonomy" id="1624"/>
    <lineage>
        <taxon>Bacteria</taxon>
        <taxon>Bacillati</taxon>
        <taxon>Bacillota</taxon>
        <taxon>Bacilli</taxon>
        <taxon>Lactobacillales</taxon>
        <taxon>Lactobacillaceae</taxon>
        <taxon>Ligilactobacillus</taxon>
    </lineage>
</organism>
<dbReference type="AlphaFoldDB" id="A0A6N9ITS6"/>
<evidence type="ECO:0000313" key="1">
    <source>
        <dbReference type="EMBL" id="MYY65831.1"/>
    </source>
</evidence>
<accession>A0A6N9ITS6</accession>
<proteinExistence type="predicted"/>